<organism evidence="2">
    <name type="scientific">Myoviridae sp. ctqYq4</name>
    <dbReference type="NCBI Taxonomy" id="2826702"/>
    <lineage>
        <taxon>Viruses</taxon>
        <taxon>Duplodnaviria</taxon>
        <taxon>Heunggongvirae</taxon>
        <taxon>Uroviricota</taxon>
        <taxon>Caudoviricetes</taxon>
    </lineage>
</organism>
<accession>A0A8S5LVM1</accession>
<evidence type="ECO:0000256" key="1">
    <source>
        <dbReference type="SAM" id="MobiDB-lite"/>
    </source>
</evidence>
<dbReference type="EMBL" id="BK014752">
    <property type="protein sequence ID" value="DAD74109.1"/>
    <property type="molecule type" value="Genomic_DNA"/>
</dbReference>
<evidence type="ECO:0000313" key="2">
    <source>
        <dbReference type="EMBL" id="DAD74109.1"/>
    </source>
</evidence>
<name>A0A8S5LVM1_9CAUD</name>
<reference evidence="2" key="1">
    <citation type="journal article" date="2021" name="Proc. Natl. Acad. Sci. U.S.A.">
        <title>A Catalog of Tens of Thousands of Viruses from Human Metagenomes Reveals Hidden Associations with Chronic Diseases.</title>
        <authorList>
            <person name="Tisza M.J."/>
            <person name="Buck C.B."/>
        </authorList>
    </citation>
    <scope>NUCLEOTIDE SEQUENCE</scope>
    <source>
        <strain evidence="2">CtqYq4</strain>
    </source>
</reference>
<sequence>MLCEGYEVNCCAVALRSTDRQGEGGAEHGDAKEWQRKALM</sequence>
<protein>
    <submittedName>
        <fullName evidence="2">Uncharacterized protein</fullName>
    </submittedName>
</protein>
<proteinExistence type="predicted"/>
<feature type="region of interest" description="Disordered" evidence="1">
    <location>
        <begin position="19"/>
        <end position="40"/>
    </location>
</feature>